<gene>
    <name evidence="4" type="primary">flgN</name>
    <name evidence="4" type="ORF">BAKON_337</name>
</gene>
<evidence type="ECO:0000313" key="5">
    <source>
        <dbReference type="Proteomes" id="UP000001269"/>
    </source>
</evidence>
<dbReference type="Proteomes" id="UP000001269">
    <property type="component" value="Chromosome"/>
</dbReference>
<keyword evidence="4" id="KW-0966">Cell projection</keyword>
<evidence type="ECO:0000256" key="3">
    <source>
        <dbReference type="ARBA" id="ARBA00022795"/>
    </source>
</evidence>
<dbReference type="STRING" id="1005090.BAKON_337"/>
<dbReference type="InterPro" id="IPR007809">
    <property type="entry name" value="FlgN-like"/>
</dbReference>
<evidence type="ECO:0000256" key="2">
    <source>
        <dbReference type="ARBA" id="ARBA00007703"/>
    </source>
</evidence>
<dbReference type="eggNOG" id="COG3418">
    <property type="taxonomic scope" value="Bacteria"/>
</dbReference>
<dbReference type="Pfam" id="PF05130">
    <property type="entry name" value="FlgN"/>
    <property type="match status" value="1"/>
</dbReference>
<comment type="function">
    <text evidence="1">Required for the efficient initiation of filament assembly.</text>
</comment>
<keyword evidence="3" id="KW-1005">Bacterial flagellum biogenesis</keyword>
<dbReference type="OrthoDB" id="6554581at2"/>
<dbReference type="RefSeq" id="WP_014499483.1">
    <property type="nucleotide sequence ID" value="NC_017256.1"/>
</dbReference>
<evidence type="ECO:0000256" key="1">
    <source>
        <dbReference type="ARBA" id="ARBA00002397"/>
    </source>
</evidence>
<sequence>MKMLIDTIKKIEDVLFSLESMLMQEYYYLLNSKTLNLDILELIENKKILFKKFIILNQHRASLDKKYCIFAPYKNNKELKNSWNEIIKKCFLLRKLNLQNKILINKKFYLNQYFLELFSSDKKYITYNLNGNLVFN</sequence>
<reference evidence="4 5" key="1">
    <citation type="journal article" date="2011" name="PLoS Genet.">
        <title>Sequence conservation and functional constraint on intergenic spacers in reduced genomes of the obligate symbiont buchnera.</title>
        <authorList>
            <person name="Degnan P.H."/>
            <person name="Ochman H."/>
            <person name="Moran N.A."/>
        </authorList>
    </citation>
    <scope>NUCLEOTIDE SEQUENCE [LARGE SCALE GENOMIC DNA]</scope>
    <source>
        <strain evidence="4 5">Ak</strain>
    </source>
</reference>
<protein>
    <submittedName>
        <fullName evidence="4">Flagella synthesis protein FlgN</fullName>
    </submittedName>
</protein>
<comment type="similarity">
    <text evidence="2">Belongs to the FlgN family.</text>
</comment>
<keyword evidence="4" id="KW-0969">Cilium</keyword>
<proteinExistence type="inferred from homology"/>
<dbReference type="PATRIC" id="fig|1005090.4.peg.328"/>
<name>G2LN45_9GAMM</name>
<dbReference type="AlphaFoldDB" id="G2LN45"/>
<dbReference type="HOGENOM" id="CLU_1881778_0_0_6"/>
<dbReference type="EMBL" id="CP002645">
    <property type="protein sequence ID" value="AEO08683.1"/>
    <property type="molecule type" value="Genomic_DNA"/>
</dbReference>
<dbReference type="KEGG" id="bak:BAKON_337"/>
<organism evidence="4 5">
    <name type="scientific">Buchnera aphidicola str. Ak</name>
    <name type="common">Acyrthosiphon kondoi</name>
    <dbReference type="NCBI Taxonomy" id="1005090"/>
    <lineage>
        <taxon>Bacteria</taxon>
        <taxon>Pseudomonadati</taxon>
        <taxon>Pseudomonadota</taxon>
        <taxon>Gammaproteobacteria</taxon>
        <taxon>Enterobacterales</taxon>
        <taxon>Erwiniaceae</taxon>
        <taxon>Buchnera</taxon>
    </lineage>
</organism>
<evidence type="ECO:0000313" key="4">
    <source>
        <dbReference type="EMBL" id="AEO08683.1"/>
    </source>
</evidence>
<accession>G2LN45</accession>
<dbReference type="InterPro" id="IPR036679">
    <property type="entry name" value="FlgN-like_sf"/>
</dbReference>
<dbReference type="SUPFAM" id="SSF140566">
    <property type="entry name" value="FlgN-like"/>
    <property type="match status" value="1"/>
</dbReference>
<dbReference type="GO" id="GO:0044780">
    <property type="term" value="P:bacterial-type flagellum assembly"/>
    <property type="evidence" value="ECO:0007669"/>
    <property type="project" value="InterPro"/>
</dbReference>
<keyword evidence="4" id="KW-0282">Flagellum</keyword>